<proteinExistence type="predicted"/>
<protein>
    <submittedName>
        <fullName evidence="1">Uncharacterized protein</fullName>
    </submittedName>
</protein>
<dbReference type="AlphaFoldDB" id="A0A1B9XYG3"/>
<accession>A0A1B9XYG3</accession>
<comment type="caution">
    <text evidence="1">The sequence shown here is derived from an EMBL/GenBank/DDBJ whole genome shotgun (WGS) entry which is preliminary data.</text>
</comment>
<gene>
    <name evidence="1" type="ORF">BA195_10570</name>
</gene>
<name>A0A1B9XYG3_9FLAO</name>
<reference evidence="1 2" key="1">
    <citation type="submission" date="2016-06" db="EMBL/GenBank/DDBJ databases">
        <title>Draft Genome Sequence of Tenacibaculum soleae UCD-KL19.</title>
        <authorList>
            <person name="Eisen J.A."/>
            <person name="Coil D.A."/>
            <person name="Lujan K.M."/>
        </authorList>
    </citation>
    <scope>NUCLEOTIDE SEQUENCE [LARGE SCALE GENOMIC DNA]</scope>
    <source>
        <strain evidence="1 2">UCD-KL19</strain>
    </source>
</reference>
<evidence type="ECO:0000313" key="2">
    <source>
        <dbReference type="Proteomes" id="UP000093186"/>
    </source>
</evidence>
<dbReference type="OrthoDB" id="1186202at2"/>
<dbReference type="Proteomes" id="UP000093186">
    <property type="component" value="Unassembled WGS sequence"/>
</dbReference>
<dbReference type="EMBL" id="MAKX01000013">
    <property type="protein sequence ID" value="OCK42608.1"/>
    <property type="molecule type" value="Genomic_DNA"/>
</dbReference>
<sequence length="316" mass="35253">MFRKNPSIGQELLDVPMGDMIRQMAFSIAEAQMALDSNSIEVAEMMGGLKAVKDTIKDSNGNEQEFINFKDSRVFFGKEKVQLTDAVELYNSNSDQAYQAAIEAKFNGDTEAGYDREVIDVSAAPLDTGTTFTPDSQKNPEVYYRDKANTKWYQYKGDTYIELDGTNGKAVPVIVPGKKMVIPGRGTREVMLPQRLSMLELGFSPTFYQFVDTMIRVSISIKFTREGSSSFSYDRKTESKNNSGGASVNIFKARAKYNNNRTVTTTQVNAGFSQKFSYSAEGSSILQTKLVPIPPPAILEERIQQQMEIAREESES</sequence>
<keyword evidence="2" id="KW-1185">Reference proteome</keyword>
<dbReference type="RefSeq" id="WP_068705327.1">
    <property type="nucleotide sequence ID" value="NZ_MAKX01000013.1"/>
</dbReference>
<evidence type="ECO:0000313" key="1">
    <source>
        <dbReference type="EMBL" id="OCK42608.1"/>
    </source>
</evidence>
<organism evidence="1 2">
    <name type="scientific">Tenacibaculum soleae</name>
    <dbReference type="NCBI Taxonomy" id="447689"/>
    <lineage>
        <taxon>Bacteria</taxon>
        <taxon>Pseudomonadati</taxon>
        <taxon>Bacteroidota</taxon>
        <taxon>Flavobacteriia</taxon>
        <taxon>Flavobacteriales</taxon>
        <taxon>Flavobacteriaceae</taxon>
        <taxon>Tenacibaculum</taxon>
    </lineage>
</organism>
<dbReference type="STRING" id="447689.BA195_10570"/>